<evidence type="ECO:0000313" key="3">
    <source>
        <dbReference type="Proteomes" id="UP000828390"/>
    </source>
</evidence>
<evidence type="ECO:0000256" key="1">
    <source>
        <dbReference type="SAM" id="Phobius"/>
    </source>
</evidence>
<comment type="caution">
    <text evidence="2">The sequence shown here is derived from an EMBL/GenBank/DDBJ whole genome shotgun (WGS) entry which is preliminary data.</text>
</comment>
<dbReference type="Proteomes" id="UP000828390">
    <property type="component" value="Unassembled WGS sequence"/>
</dbReference>
<keyword evidence="1" id="KW-1133">Transmembrane helix</keyword>
<dbReference type="EMBL" id="JAIWYP010000007">
    <property type="protein sequence ID" value="KAH3792211.1"/>
    <property type="molecule type" value="Genomic_DNA"/>
</dbReference>
<sequence length="69" mass="7654">MEITQWASDRSKPIGLGHFCRRVRMKNTTAILLLAAAFIGLAIAQYPYPYYPYAPQSGGFGSGGRKFQI</sequence>
<evidence type="ECO:0000313" key="2">
    <source>
        <dbReference type="EMBL" id="KAH3792211.1"/>
    </source>
</evidence>
<keyword evidence="1" id="KW-0472">Membrane</keyword>
<accession>A0A9D4F6K5</accession>
<reference evidence="2" key="2">
    <citation type="submission" date="2020-11" db="EMBL/GenBank/DDBJ databases">
        <authorList>
            <person name="McCartney M.A."/>
            <person name="Auch B."/>
            <person name="Kono T."/>
            <person name="Mallez S."/>
            <person name="Becker A."/>
            <person name="Gohl D.M."/>
            <person name="Silverstein K.A.T."/>
            <person name="Koren S."/>
            <person name="Bechman K.B."/>
            <person name="Herman A."/>
            <person name="Abrahante J.E."/>
            <person name="Garbe J."/>
        </authorList>
    </citation>
    <scope>NUCLEOTIDE SEQUENCE</scope>
    <source>
        <strain evidence="2">Duluth1</strain>
        <tissue evidence="2">Whole animal</tissue>
    </source>
</reference>
<gene>
    <name evidence="2" type="ORF">DPMN_145702</name>
</gene>
<organism evidence="2 3">
    <name type="scientific">Dreissena polymorpha</name>
    <name type="common">Zebra mussel</name>
    <name type="synonym">Mytilus polymorpha</name>
    <dbReference type="NCBI Taxonomy" id="45954"/>
    <lineage>
        <taxon>Eukaryota</taxon>
        <taxon>Metazoa</taxon>
        <taxon>Spiralia</taxon>
        <taxon>Lophotrochozoa</taxon>
        <taxon>Mollusca</taxon>
        <taxon>Bivalvia</taxon>
        <taxon>Autobranchia</taxon>
        <taxon>Heteroconchia</taxon>
        <taxon>Euheterodonta</taxon>
        <taxon>Imparidentia</taxon>
        <taxon>Neoheterodontei</taxon>
        <taxon>Myida</taxon>
        <taxon>Dreissenoidea</taxon>
        <taxon>Dreissenidae</taxon>
        <taxon>Dreissena</taxon>
    </lineage>
</organism>
<keyword evidence="3" id="KW-1185">Reference proteome</keyword>
<dbReference type="AlphaFoldDB" id="A0A9D4F6K5"/>
<keyword evidence="1" id="KW-0812">Transmembrane</keyword>
<feature type="transmembrane region" description="Helical" evidence="1">
    <location>
        <begin position="30"/>
        <end position="48"/>
    </location>
</feature>
<reference evidence="2" key="1">
    <citation type="journal article" date="2019" name="bioRxiv">
        <title>The Genome of the Zebra Mussel, Dreissena polymorpha: A Resource for Invasive Species Research.</title>
        <authorList>
            <person name="McCartney M.A."/>
            <person name="Auch B."/>
            <person name="Kono T."/>
            <person name="Mallez S."/>
            <person name="Zhang Y."/>
            <person name="Obille A."/>
            <person name="Becker A."/>
            <person name="Abrahante J.E."/>
            <person name="Garbe J."/>
            <person name="Badalamenti J.P."/>
            <person name="Herman A."/>
            <person name="Mangelson H."/>
            <person name="Liachko I."/>
            <person name="Sullivan S."/>
            <person name="Sone E.D."/>
            <person name="Koren S."/>
            <person name="Silverstein K.A.T."/>
            <person name="Beckman K.B."/>
            <person name="Gohl D.M."/>
        </authorList>
    </citation>
    <scope>NUCLEOTIDE SEQUENCE</scope>
    <source>
        <strain evidence="2">Duluth1</strain>
        <tissue evidence="2">Whole animal</tissue>
    </source>
</reference>
<protein>
    <submittedName>
        <fullName evidence="2">Uncharacterized protein</fullName>
    </submittedName>
</protein>
<name>A0A9D4F6K5_DREPO</name>
<proteinExistence type="predicted"/>